<dbReference type="Proteomes" id="UP001589854">
    <property type="component" value="Unassembled WGS sequence"/>
</dbReference>
<dbReference type="InterPro" id="IPR019635">
    <property type="entry name" value="DUF2500"/>
</dbReference>
<sequence>MLESEDNRIELQVKADVSGVVVEGDEGELTYQGTRFKEFKRF</sequence>
<comment type="caution">
    <text evidence="1">The sequence shown here is derived from an EMBL/GenBank/DDBJ whole genome shotgun (WGS) entry which is preliminary data.</text>
</comment>
<gene>
    <name evidence="1" type="ORF">ACFFIX_21230</name>
</gene>
<evidence type="ECO:0000313" key="1">
    <source>
        <dbReference type="EMBL" id="MFC0273910.1"/>
    </source>
</evidence>
<dbReference type="Pfam" id="PF10694">
    <property type="entry name" value="DUF2500"/>
    <property type="match status" value="1"/>
</dbReference>
<reference evidence="1 2" key="1">
    <citation type="submission" date="2024-09" db="EMBL/GenBank/DDBJ databases">
        <authorList>
            <person name="Sun Q."/>
            <person name="Mori K."/>
        </authorList>
    </citation>
    <scope>NUCLEOTIDE SEQUENCE [LARGE SCALE GENOMIC DNA]</scope>
    <source>
        <strain evidence="1 2">CCM 7228</strain>
    </source>
</reference>
<proteinExistence type="predicted"/>
<dbReference type="Gene3D" id="2.40.50.660">
    <property type="match status" value="1"/>
</dbReference>
<evidence type="ECO:0000313" key="2">
    <source>
        <dbReference type="Proteomes" id="UP001589854"/>
    </source>
</evidence>
<organism evidence="1 2">
    <name type="scientific">Metabacillus herbersteinensis</name>
    <dbReference type="NCBI Taxonomy" id="283816"/>
    <lineage>
        <taxon>Bacteria</taxon>
        <taxon>Bacillati</taxon>
        <taxon>Bacillota</taxon>
        <taxon>Bacilli</taxon>
        <taxon>Bacillales</taxon>
        <taxon>Bacillaceae</taxon>
        <taxon>Metabacillus</taxon>
    </lineage>
</organism>
<dbReference type="RefSeq" id="WP_378937669.1">
    <property type="nucleotide sequence ID" value="NZ_JBHLVO010000026.1"/>
</dbReference>
<protein>
    <submittedName>
        <fullName evidence="1">DUF2500 family protein</fullName>
    </submittedName>
</protein>
<name>A0ABV6GK58_9BACI</name>
<dbReference type="EMBL" id="JBHLVO010000026">
    <property type="protein sequence ID" value="MFC0273910.1"/>
    <property type="molecule type" value="Genomic_DNA"/>
</dbReference>
<keyword evidence="2" id="KW-1185">Reference proteome</keyword>
<accession>A0ABV6GK58</accession>